<dbReference type="Pfam" id="PF02826">
    <property type="entry name" value="2-Hacid_dh_C"/>
    <property type="match status" value="1"/>
</dbReference>
<dbReference type="CDD" id="cd12168">
    <property type="entry name" value="Mand_dh_like"/>
    <property type="match status" value="1"/>
</dbReference>
<dbReference type="InterPro" id="IPR006139">
    <property type="entry name" value="D-isomer_2_OHA_DH_cat_dom"/>
</dbReference>
<reference evidence="7 8" key="1">
    <citation type="journal article" date="2014" name="BMC Genomics">
        <title>Adaptive genomic structural variation in the grape powdery mildew pathogen, Erysiphe necator.</title>
        <authorList>
            <person name="Jones L."/>
            <person name="Riaz S."/>
            <person name="Morales-Cruz A."/>
            <person name="Amrine K.C."/>
            <person name="McGuire B."/>
            <person name="Gubler W.D."/>
            <person name="Walker M.A."/>
            <person name="Cantu D."/>
        </authorList>
    </citation>
    <scope>NUCLEOTIDE SEQUENCE [LARGE SCALE GENOMIC DNA]</scope>
    <source>
        <strain evidence="8">c</strain>
    </source>
</reference>
<dbReference type="AlphaFoldDB" id="A0A0B1P539"/>
<keyword evidence="2 4" id="KW-0560">Oxidoreductase</keyword>
<dbReference type="GO" id="GO:0030267">
    <property type="term" value="F:glyoxylate reductase (NADPH) activity"/>
    <property type="evidence" value="ECO:0007669"/>
    <property type="project" value="TreeGrafter"/>
</dbReference>
<dbReference type="GO" id="GO:0051287">
    <property type="term" value="F:NAD binding"/>
    <property type="evidence" value="ECO:0007669"/>
    <property type="project" value="InterPro"/>
</dbReference>
<dbReference type="InterPro" id="IPR006140">
    <property type="entry name" value="D-isomer_DH_NAD-bd"/>
</dbReference>
<feature type="domain" description="D-isomer specific 2-hydroxyacid dehydrogenase catalytic" evidence="5">
    <location>
        <begin position="59"/>
        <end position="322"/>
    </location>
</feature>
<evidence type="ECO:0000313" key="8">
    <source>
        <dbReference type="Proteomes" id="UP000030854"/>
    </source>
</evidence>
<dbReference type="PANTHER" id="PTHR10996:SF257">
    <property type="entry name" value="GLYOXYLATE REDUCTASE 1"/>
    <property type="match status" value="1"/>
</dbReference>
<dbReference type="EMBL" id="JNVN01001472">
    <property type="protein sequence ID" value="KHJ33383.1"/>
    <property type="molecule type" value="Genomic_DNA"/>
</dbReference>
<dbReference type="Pfam" id="PF00389">
    <property type="entry name" value="2-Hacid_dh"/>
    <property type="match status" value="1"/>
</dbReference>
<feature type="domain" description="D-isomer specific 2-hydroxyacid dehydrogenase NAD-binding" evidence="6">
    <location>
        <begin position="121"/>
        <end position="295"/>
    </location>
</feature>
<dbReference type="InterPro" id="IPR029752">
    <property type="entry name" value="D-isomer_DH_CS1"/>
</dbReference>
<evidence type="ECO:0000256" key="1">
    <source>
        <dbReference type="ARBA" id="ARBA00005854"/>
    </source>
</evidence>
<dbReference type="OMA" id="HHTRAAM"/>
<dbReference type="HOGENOM" id="CLU_019796_1_2_1"/>
<comment type="similarity">
    <text evidence="1 4">Belongs to the D-isomer specific 2-hydroxyacid dehydrogenase family.</text>
</comment>
<evidence type="ECO:0000259" key="5">
    <source>
        <dbReference type="Pfam" id="PF00389"/>
    </source>
</evidence>
<evidence type="ECO:0000313" key="7">
    <source>
        <dbReference type="EMBL" id="KHJ33383.1"/>
    </source>
</evidence>
<name>A0A0B1P539_UNCNE</name>
<keyword evidence="3" id="KW-0520">NAD</keyword>
<accession>A0A0B1P539</accession>
<evidence type="ECO:0000259" key="6">
    <source>
        <dbReference type="Pfam" id="PF02826"/>
    </source>
</evidence>
<dbReference type="SUPFAM" id="SSF51735">
    <property type="entry name" value="NAD(P)-binding Rossmann-fold domains"/>
    <property type="match status" value="1"/>
</dbReference>
<comment type="caution">
    <text evidence="7">The sequence shown here is derived from an EMBL/GenBank/DDBJ whole genome shotgun (WGS) entry which is preliminary data.</text>
</comment>
<dbReference type="InterPro" id="IPR036291">
    <property type="entry name" value="NAD(P)-bd_dom_sf"/>
</dbReference>
<organism evidence="7 8">
    <name type="scientific">Uncinula necator</name>
    <name type="common">Grape powdery mildew</name>
    <dbReference type="NCBI Taxonomy" id="52586"/>
    <lineage>
        <taxon>Eukaryota</taxon>
        <taxon>Fungi</taxon>
        <taxon>Dikarya</taxon>
        <taxon>Ascomycota</taxon>
        <taxon>Pezizomycotina</taxon>
        <taxon>Leotiomycetes</taxon>
        <taxon>Erysiphales</taxon>
        <taxon>Erysiphaceae</taxon>
        <taxon>Erysiphe</taxon>
    </lineage>
</organism>
<dbReference type="PROSITE" id="PS00671">
    <property type="entry name" value="D_2_HYDROXYACID_DH_3"/>
    <property type="match status" value="1"/>
</dbReference>
<dbReference type="InterPro" id="IPR029753">
    <property type="entry name" value="D-isomer_DH_CS"/>
</dbReference>
<evidence type="ECO:0000256" key="2">
    <source>
        <dbReference type="ARBA" id="ARBA00023002"/>
    </source>
</evidence>
<dbReference type="InterPro" id="IPR050223">
    <property type="entry name" value="D-isomer_2-hydroxyacid_DH"/>
</dbReference>
<evidence type="ECO:0000256" key="3">
    <source>
        <dbReference type="ARBA" id="ARBA00023027"/>
    </source>
</evidence>
<dbReference type="FunFam" id="3.40.50.720:FF:000203">
    <property type="entry name" value="D-3-phosphoglycerate dehydrogenase (SerA)"/>
    <property type="match status" value="1"/>
</dbReference>
<dbReference type="STRING" id="52586.A0A0B1P539"/>
<evidence type="ECO:0000256" key="4">
    <source>
        <dbReference type="RuleBase" id="RU003719"/>
    </source>
</evidence>
<dbReference type="GO" id="GO:0005829">
    <property type="term" value="C:cytosol"/>
    <property type="evidence" value="ECO:0007669"/>
    <property type="project" value="TreeGrafter"/>
</dbReference>
<sequence length="336" mass="36802">MCTRVILRIGDISRTQEEWVELSKLGTLQVFNGKTRQDFIESCASGEFNDVFAIHRSNASSVLTGPFDTKIISSLPRSVRFICHNGAGYDDIDVEACSARGIRVSNTPTAVNQATADMTIFLMIGALRRIHLPYLAVRAGEWRGGSTFQPGHDPDGKLLGILGMGGIGRDVAHRAKAFGLRIQYHNRSQLPPELDQGASYVSFDQLIKTSDIISLNCSLTRETEKIIGKEEFDAMKKGVVLVNTARGKLIDEAALVDALDSGKVYSAGLDVYENEPQIHKKLLSNPHVMLLPHVGTGTVETERKMELLVIKNIESAMKTGSLFTPIPEQNHLTANA</sequence>
<dbReference type="SUPFAM" id="SSF52283">
    <property type="entry name" value="Formate/glycerate dehydrogenase catalytic domain-like"/>
    <property type="match status" value="1"/>
</dbReference>
<gene>
    <name evidence="7" type="ORF">EV44_g5248</name>
</gene>
<dbReference type="GO" id="GO:0016618">
    <property type="term" value="F:hydroxypyruvate reductase [NAD(P)H] activity"/>
    <property type="evidence" value="ECO:0007669"/>
    <property type="project" value="TreeGrafter"/>
</dbReference>
<keyword evidence="8" id="KW-1185">Reference proteome</keyword>
<dbReference type="Gene3D" id="3.40.50.720">
    <property type="entry name" value="NAD(P)-binding Rossmann-like Domain"/>
    <property type="match status" value="2"/>
</dbReference>
<dbReference type="OrthoDB" id="9991913at2759"/>
<dbReference type="PROSITE" id="PS00065">
    <property type="entry name" value="D_2_HYDROXYACID_DH_1"/>
    <property type="match status" value="1"/>
</dbReference>
<proteinExistence type="inferred from homology"/>
<dbReference type="Proteomes" id="UP000030854">
    <property type="component" value="Unassembled WGS sequence"/>
</dbReference>
<protein>
    <submittedName>
        <fullName evidence="7">Putative hydroxyisocaproate dehydrogenase</fullName>
    </submittedName>
</protein>
<dbReference type="PANTHER" id="PTHR10996">
    <property type="entry name" value="2-HYDROXYACID DEHYDROGENASE-RELATED"/>
    <property type="match status" value="1"/>
</dbReference>